<comment type="caution">
    <text evidence="2">The sequence shown here is derived from an EMBL/GenBank/DDBJ whole genome shotgun (WGS) entry which is preliminary data.</text>
</comment>
<proteinExistence type="predicted"/>
<accession>A0ABQ3I959</accession>
<keyword evidence="3" id="KW-1185">Reference proteome</keyword>
<dbReference type="RefSeq" id="WP_229838640.1">
    <property type="nucleotide sequence ID" value="NZ_BNAG01000003.1"/>
</dbReference>
<evidence type="ECO:0008006" key="4">
    <source>
        <dbReference type="Google" id="ProtNLM"/>
    </source>
</evidence>
<dbReference type="Proteomes" id="UP000658258">
    <property type="component" value="Unassembled WGS sequence"/>
</dbReference>
<feature type="signal peptide" evidence="1">
    <location>
        <begin position="1"/>
        <end position="19"/>
    </location>
</feature>
<reference evidence="3" key="1">
    <citation type="journal article" date="2019" name="Int. J. Syst. Evol. Microbiol.">
        <title>The Global Catalogue of Microorganisms (GCM) 10K type strain sequencing project: providing services to taxonomists for standard genome sequencing and annotation.</title>
        <authorList>
            <consortium name="The Broad Institute Genomics Platform"/>
            <consortium name="The Broad Institute Genome Sequencing Center for Infectious Disease"/>
            <person name="Wu L."/>
            <person name="Ma J."/>
        </authorList>
    </citation>
    <scope>NUCLEOTIDE SEQUENCE [LARGE SCALE GENOMIC DNA]</scope>
    <source>
        <strain evidence="3">CGMCC 1.15111</strain>
    </source>
</reference>
<sequence length="190" mass="21062">MKKLFYSIVLLSLSSSLLGQVYFEEEEADSLQFKDRLFFGGNFSANLGFGGGSSFVDISPLVGYMVNTDFSVGVGATYLYVSREFIILPGNDRFRVSNSVYGGRAFLRHTVIENYFAHGEVETLNTEVPLNDGSNRTTREWVPGVFIGGGTFQPIFARGGVNITVLYNLAYDSIRSPYGSAWVFRFGVTF</sequence>
<evidence type="ECO:0000313" key="2">
    <source>
        <dbReference type="EMBL" id="GHE66219.1"/>
    </source>
</evidence>
<name>A0ABQ3I959_9BACT</name>
<gene>
    <name evidence="2" type="ORF">GCM10011340_21810</name>
</gene>
<protein>
    <recommendedName>
        <fullName evidence="4">Outer membrane protein beta-barrel domain-containing protein</fullName>
    </recommendedName>
</protein>
<organism evidence="2 3">
    <name type="scientific">Roseivirga thermotolerans</name>
    <dbReference type="NCBI Taxonomy" id="1758176"/>
    <lineage>
        <taxon>Bacteria</taxon>
        <taxon>Pseudomonadati</taxon>
        <taxon>Bacteroidota</taxon>
        <taxon>Cytophagia</taxon>
        <taxon>Cytophagales</taxon>
        <taxon>Roseivirgaceae</taxon>
        <taxon>Roseivirga</taxon>
    </lineage>
</organism>
<evidence type="ECO:0000313" key="3">
    <source>
        <dbReference type="Proteomes" id="UP000658258"/>
    </source>
</evidence>
<feature type="chain" id="PRO_5045158511" description="Outer membrane protein beta-barrel domain-containing protein" evidence="1">
    <location>
        <begin position="20"/>
        <end position="190"/>
    </location>
</feature>
<evidence type="ECO:0000256" key="1">
    <source>
        <dbReference type="SAM" id="SignalP"/>
    </source>
</evidence>
<dbReference type="EMBL" id="BNAG01000003">
    <property type="protein sequence ID" value="GHE66219.1"/>
    <property type="molecule type" value="Genomic_DNA"/>
</dbReference>
<keyword evidence="1" id="KW-0732">Signal</keyword>